<accession>A0A8C7FHC5</accession>
<sequence>NNLKHKIKSTLELLTKKTMNIRAQLVEQQKCLDQQTEMRVQLLQDLQDFFRKKSEIEMEYSRNLEKLAERFMAKTRSTKDHQQYKKDQNLLSPVNCWYLLLNQVRRESKDHATLSDIYLNNVIMRFMQISEDSTRLLKKSKEITFQLQEDLMKVLNELYTVMKTYHMYHTESISAESKLKEAEKQEEKQIGRAEPVFSYRLEDKHQRRSSVKKIEKMKEKRQAKYSENKLKSIKARNEYLLTLEATNSSVFKYYIHDLSDLIDCCDLGYHASLNRALRTYLSAEYNLETSRHEGLDIIENAVDSLDPRSDRQRFMELYPTAFCPPIKFQFQPHMGDEVCQIAMQPPVSGELMLRFQQLQSRLATLNIENEEIKKTSEATLTTIQDMVTTEDYDVSECFHHSRSTESVKSTVSETYLSKPSIAKRRANQQETEQFYFMKFREFLEGSNLISKLQAKHDLLKRTLGEGKGSETHIVLAYFLSGLQHQGIFRVSGSQMEINDIKNSFERGKDPLTDEENNHDINSVAGVLKLYFRGLEKSLLPKERFNDLLSCVRIENLYERSLYIRKILLTAVPRSILIVMRYLFAFLNHLSQYSDENMMDPYNLAICFGPTLMPTPNIEDQVLCQAHVNEIIKTIIIHHETIFPDTKELDGPVYEKCMAGEDYWDDNFSDTLSQKADSEASSGHGAEDKCSGKDMSSPTDTRIPDAYIGRHKKRTEPPSRRPPARPNDVNCMVHPSQQIHGGQAHTPEMGSPVLGHSFSPRDLLRSRNHGQLPMDSPEHRRRTGHGSLTNISRHESLKKMESPPIRRSTSSGQYTAVFQDPHPHGVGKPLDPETIAQDIEETMNTALNELRELERQSSAKHAPDVVLDTLEQRQSTGGPTPASSSESLSPLHNILLRAQTGEAGGPPMRRSTSSSSDTMSTFKPVVVPRMGVQLKPPALRPKPLVLPKTGPAHPPPVHPPQDPLDKSCTM</sequence>
<feature type="compositionally biased region" description="Polar residues" evidence="3">
    <location>
        <begin position="806"/>
        <end position="815"/>
    </location>
</feature>
<dbReference type="PROSITE" id="PS51741">
    <property type="entry name" value="F_BAR"/>
    <property type="match status" value="1"/>
</dbReference>
<dbReference type="SUPFAM" id="SSF48350">
    <property type="entry name" value="GTPase activation domain, GAP"/>
    <property type="match status" value="1"/>
</dbReference>
<feature type="compositionally biased region" description="Polar residues" evidence="3">
    <location>
        <begin position="871"/>
        <end position="889"/>
    </location>
</feature>
<feature type="region of interest" description="Disordered" evidence="3">
    <location>
        <begin position="871"/>
        <end position="969"/>
    </location>
</feature>
<dbReference type="GO" id="GO:0007165">
    <property type="term" value="P:signal transduction"/>
    <property type="evidence" value="ECO:0007669"/>
    <property type="project" value="InterPro"/>
</dbReference>
<evidence type="ECO:0000313" key="6">
    <source>
        <dbReference type="Ensembl" id="ENSOKIP00005028163.1"/>
    </source>
</evidence>
<dbReference type="FunFam" id="1.10.555.10:FF:000112">
    <property type="entry name" value="SLIT-ROBO Rho GTPase-activating protein 3"/>
    <property type="match status" value="1"/>
</dbReference>
<feature type="domain" description="F-BAR" evidence="5">
    <location>
        <begin position="19"/>
        <end position="310"/>
    </location>
</feature>
<evidence type="ECO:0000259" key="4">
    <source>
        <dbReference type="PROSITE" id="PS50238"/>
    </source>
</evidence>
<dbReference type="SMART" id="SM00324">
    <property type="entry name" value="RhoGAP"/>
    <property type="match status" value="1"/>
</dbReference>
<reference evidence="6" key="2">
    <citation type="submission" date="2025-09" db="UniProtKB">
        <authorList>
            <consortium name="Ensembl"/>
        </authorList>
    </citation>
    <scope>IDENTIFICATION</scope>
</reference>
<gene>
    <name evidence="6" type="primary">SRGAP1</name>
    <name evidence="6" type="synonym">LOC109867273</name>
</gene>
<dbReference type="Proteomes" id="UP000694557">
    <property type="component" value="Unassembled WGS sequence"/>
</dbReference>
<feature type="compositionally biased region" description="Pro residues" evidence="3">
    <location>
        <begin position="951"/>
        <end position="961"/>
    </location>
</feature>
<protein>
    <submittedName>
        <fullName evidence="6">SLIT-ROBO Rho GTPase activating protein 1</fullName>
    </submittedName>
</protein>
<evidence type="ECO:0000256" key="1">
    <source>
        <dbReference type="ARBA" id="ARBA00023054"/>
    </source>
</evidence>
<keyword evidence="1 2" id="KW-0175">Coiled coil</keyword>
<proteinExistence type="predicted"/>
<evidence type="ECO:0000313" key="7">
    <source>
        <dbReference type="Proteomes" id="UP000694557"/>
    </source>
</evidence>
<name>A0A8C7FHC5_ONCKI</name>
<dbReference type="SUPFAM" id="SSF103657">
    <property type="entry name" value="BAR/IMD domain-like"/>
    <property type="match status" value="1"/>
</dbReference>
<dbReference type="PANTHER" id="PTHR14166">
    <property type="entry name" value="SLIT-ROBO RHO GTPASE ACTIVATING PROTEIN"/>
    <property type="match status" value="1"/>
</dbReference>
<dbReference type="InterPro" id="IPR001060">
    <property type="entry name" value="FCH_dom"/>
</dbReference>
<dbReference type="FunFam" id="1.20.1270.60:FF:000006">
    <property type="entry name" value="SLIT-ROBO Rho GTPase-activating protein 1 isoform 2"/>
    <property type="match status" value="1"/>
</dbReference>
<dbReference type="SMART" id="SM00055">
    <property type="entry name" value="FCH"/>
    <property type="match status" value="1"/>
</dbReference>
<feature type="domain" description="Rho-GAP" evidence="4">
    <location>
        <begin position="450"/>
        <end position="642"/>
    </location>
</feature>
<dbReference type="Pfam" id="PF00611">
    <property type="entry name" value="FCH"/>
    <property type="match status" value="1"/>
</dbReference>
<dbReference type="AlphaFoldDB" id="A0A8C7FHC5"/>
<dbReference type="Gene3D" id="1.10.555.10">
    <property type="entry name" value="Rho GTPase activation protein"/>
    <property type="match status" value="1"/>
</dbReference>
<dbReference type="Pfam" id="PF00620">
    <property type="entry name" value="RhoGAP"/>
    <property type="match status" value="1"/>
</dbReference>
<evidence type="ECO:0000256" key="3">
    <source>
        <dbReference type="SAM" id="MobiDB-lite"/>
    </source>
</evidence>
<feature type="compositionally biased region" description="Low complexity" evidence="3">
    <location>
        <begin position="910"/>
        <end position="920"/>
    </location>
</feature>
<dbReference type="Gene3D" id="1.20.1270.60">
    <property type="entry name" value="Arfaptin homology (AH) domain/BAR domain"/>
    <property type="match status" value="1"/>
</dbReference>
<dbReference type="InterPro" id="IPR031160">
    <property type="entry name" value="F_BAR_dom"/>
</dbReference>
<reference evidence="6" key="1">
    <citation type="submission" date="2025-08" db="UniProtKB">
        <authorList>
            <consortium name="Ensembl"/>
        </authorList>
    </citation>
    <scope>IDENTIFICATION</scope>
</reference>
<keyword evidence="7" id="KW-1185">Reference proteome</keyword>
<organism evidence="6 7">
    <name type="scientific">Oncorhynchus kisutch</name>
    <name type="common">Coho salmon</name>
    <name type="synonym">Salmo kisutch</name>
    <dbReference type="NCBI Taxonomy" id="8019"/>
    <lineage>
        <taxon>Eukaryota</taxon>
        <taxon>Metazoa</taxon>
        <taxon>Chordata</taxon>
        <taxon>Craniata</taxon>
        <taxon>Vertebrata</taxon>
        <taxon>Euteleostomi</taxon>
        <taxon>Actinopterygii</taxon>
        <taxon>Neopterygii</taxon>
        <taxon>Teleostei</taxon>
        <taxon>Protacanthopterygii</taxon>
        <taxon>Salmoniformes</taxon>
        <taxon>Salmonidae</taxon>
        <taxon>Salmoninae</taxon>
        <taxon>Oncorhynchus</taxon>
    </lineage>
</organism>
<dbReference type="GeneTree" id="ENSGT00950000182824"/>
<dbReference type="PROSITE" id="PS50238">
    <property type="entry name" value="RHOGAP"/>
    <property type="match status" value="1"/>
</dbReference>
<evidence type="ECO:0000259" key="5">
    <source>
        <dbReference type="PROSITE" id="PS51741"/>
    </source>
</evidence>
<feature type="region of interest" description="Disordered" evidence="3">
    <location>
        <begin position="673"/>
        <end position="825"/>
    </location>
</feature>
<dbReference type="InterPro" id="IPR027267">
    <property type="entry name" value="AH/BAR_dom_sf"/>
</dbReference>
<dbReference type="InterPro" id="IPR000198">
    <property type="entry name" value="RhoGAP_dom"/>
</dbReference>
<dbReference type="Ensembl" id="ENSOKIT00005029816.1">
    <property type="protein sequence ID" value="ENSOKIP00005028163.1"/>
    <property type="gene ID" value="ENSOKIG00005008355.1"/>
</dbReference>
<feature type="compositionally biased region" description="Basic and acidic residues" evidence="3">
    <location>
        <begin position="791"/>
        <end position="800"/>
    </location>
</feature>
<dbReference type="InterPro" id="IPR051627">
    <property type="entry name" value="SLIT-ROBO_RhoGAP"/>
</dbReference>
<evidence type="ECO:0000256" key="2">
    <source>
        <dbReference type="PROSITE-ProRule" id="PRU01077"/>
    </source>
</evidence>
<dbReference type="InterPro" id="IPR008936">
    <property type="entry name" value="Rho_GTPase_activation_prot"/>
</dbReference>